<dbReference type="RefSeq" id="WP_246427135.1">
    <property type="nucleotide sequence ID" value="NZ_JACIJH010000004.1"/>
</dbReference>
<protein>
    <submittedName>
        <fullName evidence="7">Maltose/moltooligosaccharide transporter</fullName>
    </submittedName>
</protein>
<feature type="transmembrane region" description="Helical" evidence="6">
    <location>
        <begin position="64"/>
        <end position="84"/>
    </location>
</feature>
<evidence type="ECO:0000256" key="5">
    <source>
        <dbReference type="ARBA" id="ARBA00023136"/>
    </source>
</evidence>
<comment type="caution">
    <text evidence="7">The sequence shown here is derived from an EMBL/GenBank/DDBJ whole genome shotgun (WGS) entry which is preliminary data.</text>
</comment>
<evidence type="ECO:0000256" key="6">
    <source>
        <dbReference type="SAM" id="Phobius"/>
    </source>
</evidence>
<dbReference type="Proteomes" id="UP000537161">
    <property type="component" value="Unassembled WGS sequence"/>
</dbReference>
<evidence type="ECO:0000313" key="7">
    <source>
        <dbReference type="EMBL" id="MBB5706408.1"/>
    </source>
</evidence>
<organism evidence="7 8">
    <name type="scientific">Sphingopyxis panaciterrulae</name>
    <dbReference type="NCBI Taxonomy" id="462372"/>
    <lineage>
        <taxon>Bacteria</taxon>
        <taxon>Pseudomonadati</taxon>
        <taxon>Pseudomonadota</taxon>
        <taxon>Alphaproteobacteria</taxon>
        <taxon>Sphingomonadales</taxon>
        <taxon>Sphingomonadaceae</taxon>
        <taxon>Sphingopyxis</taxon>
    </lineage>
</organism>
<evidence type="ECO:0000256" key="2">
    <source>
        <dbReference type="ARBA" id="ARBA00022448"/>
    </source>
</evidence>
<sequence length="510" mass="53253">MQDLQSGEGAVFRSEPPRAGAADGFRLWSMCFALFGIQIVWGLQNANTSRIFQALGADVAELPLLWIAGPITGLIVQPIIGHLSDHSRSRHGRRRPFLVAGGLLSALALVLMPNAATLWAAIAALWLLTASNNIAMDPSRALVADNLPHTQRARGYAVQVFFIGTGAVFASSLPWVLVNWFGVSGVGEAGGLPSSVRYAFYIGAACLLASMLWTVLTTRERPADASLRRVAREGEMGEPPVLRRAWALAAGGAGLLAVALARGWQWEVALLAGAALLVGAAEIAVARRRARGDGALGMLQIVEDFRRMPRALRQLALVQFFTWFALFAMWIYAAPAVARAHYGTGDAASAPFNAAADWVGMLFAGYNAVAALAALALPGIAARIGERQTYALCLLCGAAGMAGFVILPDPDLLWLASLGIGLAWAAVLSLPYAIIVGAVAPGKVGVYLGIHNIFLVVPQLVAAVCLGPAIRHLFGGEPGPALALAGGLLVLAAGAALFIGPRAEVGESAA</sequence>
<dbReference type="GO" id="GO:0016020">
    <property type="term" value="C:membrane"/>
    <property type="evidence" value="ECO:0007669"/>
    <property type="project" value="UniProtKB-SubCell"/>
</dbReference>
<evidence type="ECO:0000256" key="4">
    <source>
        <dbReference type="ARBA" id="ARBA00022989"/>
    </source>
</evidence>
<dbReference type="PANTHER" id="PTHR19432:SF35">
    <property type="entry name" value="SOLUTE CARRIER FAMILY 45 MEMBER 3 ISOFORM X1"/>
    <property type="match status" value="1"/>
</dbReference>
<feature type="transmembrane region" description="Helical" evidence="6">
    <location>
        <begin position="156"/>
        <end position="178"/>
    </location>
</feature>
<dbReference type="EMBL" id="JACIJH010000004">
    <property type="protein sequence ID" value="MBB5706408.1"/>
    <property type="molecule type" value="Genomic_DNA"/>
</dbReference>
<proteinExistence type="predicted"/>
<feature type="transmembrane region" description="Helical" evidence="6">
    <location>
        <begin position="446"/>
        <end position="470"/>
    </location>
</feature>
<dbReference type="InterPro" id="IPR036259">
    <property type="entry name" value="MFS_trans_sf"/>
</dbReference>
<feature type="transmembrane region" description="Helical" evidence="6">
    <location>
        <begin position="358"/>
        <end position="377"/>
    </location>
</feature>
<evidence type="ECO:0000256" key="3">
    <source>
        <dbReference type="ARBA" id="ARBA00022692"/>
    </source>
</evidence>
<reference evidence="7 8" key="1">
    <citation type="submission" date="2020-08" db="EMBL/GenBank/DDBJ databases">
        <title>Genomic Encyclopedia of Type Strains, Phase IV (KMG-IV): sequencing the most valuable type-strain genomes for metagenomic binning, comparative biology and taxonomic classification.</title>
        <authorList>
            <person name="Goeker M."/>
        </authorList>
    </citation>
    <scope>NUCLEOTIDE SEQUENCE [LARGE SCALE GENOMIC DNA]</scope>
    <source>
        <strain evidence="7 8">DSM 27163</strain>
    </source>
</reference>
<dbReference type="AlphaFoldDB" id="A0A7W9EQA1"/>
<dbReference type="PANTHER" id="PTHR19432">
    <property type="entry name" value="SUGAR TRANSPORTER"/>
    <property type="match status" value="1"/>
</dbReference>
<dbReference type="SUPFAM" id="SSF103473">
    <property type="entry name" value="MFS general substrate transporter"/>
    <property type="match status" value="1"/>
</dbReference>
<feature type="transmembrane region" description="Helical" evidence="6">
    <location>
        <begin position="268"/>
        <end position="286"/>
    </location>
</feature>
<keyword evidence="8" id="KW-1185">Reference proteome</keyword>
<keyword evidence="4 6" id="KW-1133">Transmembrane helix</keyword>
<comment type="subcellular location">
    <subcellularLocation>
        <location evidence="1">Membrane</location>
        <topology evidence="1">Multi-pass membrane protein</topology>
    </subcellularLocation>
</comment>
<name>A0A7W9EQA1_9SPHN</name>
<dbReference type="GO" id="GO:0022857">
    <property type="term" value="F:transmembrane transporter activity"/>
    <property type="evidence" value="ECO:0007669"/>
    <property type="project" value="InterPro"/>
</dbReference>
<feature type="transmembrane region" description="Helical" evidence="6">
    <location>
        <begin position="25"/>
        <end position="44"/>
    </location>
</feature>
<feature type="transmembrane region" description="Helical" evidence="6">
    <location>
        <begin position="198"/>
        <end position="216"/>
    </location>
</feature>
<keyword evidence="3 6" id="KW-0812">Transmembrane</keyword>
<feature type="transmembrane region" description="Helical" evidence="6">
    <location>
        <begin position="413"/>
        <end position="434"/>
    </location>
</feature>
<keyword evidence="2" id="KW-0813">Transport</keyword>
<dbReference type="InterPro" id="IPR011701">
    <property type="entry name" value="MFS"/>
</dbReference>
<dbReference type="Gene3D" id="1.20.1250.20">
    <property type="entry name" value="MFS general substrate transporter like domains"/>
    <property type="match status" value="2"/>
</dbReference>
<accession>A0A7W9EQA1</accession>
<feature type="transmembrane region" description="Helical" evidence="6">
    <location>
        <begin position="315"/>
        <end position="338"/>
    </location>
</feature>
<evidence type="ECO:0000313" key="8">
    <source>
        <dbReference type="Proteomes" id="UP000537161"/>
    </source>
</evidence>
<feature type="transmembrane region" description="Helical" evidence="6">
    <location>
        <begin position="389"/>
        <end position="407"/>
    </location>
</feature>
<evidence type="ECO:0000256" key="1">
    <source>
        <dbReference type="ARBA" id="ARBA00004141"/>
    </source>
</evidence>
<dbReference type="Pfam" id="PF07690">
    <property type="entry name" value="MFS_1"/>
    <property type="match status" value="1"/>
</dbReference>
<feature type="transmembrane region" description="Helical" evidence="6">
    <location>
        <begin position="245"/>
        <end position="262"/>
    </location>
</feature>
<gene>
    <name evidence="7" type="ORF">FHR21_001760</name>
</gene>
<keyword evidence="5 6" id="KW-0472">Membrane</keyword>
<feature type="transmembrane region" description="Helical" evidence="6">
    <location>
        <begin position="482"/>
        <end position="500"/>
    </location>
</feature>